<evidence type="ECO:0000313" key="3">
    <source>
        <dbReference type="Proteomes" id="UP000002009"/>
    </source>
</evidence>
<evidence type="ECO:0000313" key="2">
    <source>
        <dbReference type="EMBL" id="ACO65790.1"/>
    </source>
</evidence>
<feature type="region of interest" description="Disordered" evidence="1">
    <location>
        <begin position="23"/>
        <end position="130"/>
    </location>
</feature>
<dbReference type="OMA" id="GQMEDVA"/>
<name>C1EBW5_MICCC</name>
<feature type="compositionally biased region" description="Polar residues" evidence="1">
    <location>
        <begin position="377"/>
        <end position="387"/>
    </location>
</feature>
<feature type="compositionally biased region" description="Basic residues" evidence="1">
    <location>
        <begin position="108"/>
        <end position="122"/>
    </location>
</feature>
<dbReference type="OrthoDB" id="4535at2759"/>
<dbReference type="RefSeq" id="XP_002504532.1">
    <property type="nucleotide sequence ID" value="XM_002504486.1"/>
</dbReference>
<dbReference type="eggNOG" id="ENOG502SFSY">
    <property type="taxonomic scope" value="Eukaryota"/>
</dbReference>
<dbReference type="KEGG" id="mis:MICPUN_61210"/>
<feature type="compositionally biased region" description="Polar residues" evidence="1">
    <location>
        <begin position="168"/>
        <end position="177"/>
    </location>
</feature>
<dbReference type="Proteomes" id="UP000002009">
    <property type="component" value="Chromosome 9"/>
</dbReference>
<keyword evidence="3" id="KW-1185">Reference proteome</keyword>
<sequence length="677" mass="71826">MSTLASSGTHARCRLVRWTLSAASADPRRGVAAVVRKPWPSRLAIGGAGEPRTRSRATRGVDDDGRGGGAGASGAPSVRTAEPERPRGGADGASKSPKAPSSETPSARPKRRRGRPVSRKPAKAPVPGDAMGVASLLWQLAREDEQILGRARIQPHGLEAVVPARADPTSSRASSSREPLRSTARTKIDLDELAALVAAGRSTADIAARFGVTRAAVRKATARLPRRPGDEAAAGDSPTGDSPGGDSPGASDGSDADDDGSHTSVPLYKRAGRRKNAAGDEERRAMAARHAGVARTSDTRRRISATARERWRAAREKATADKTAEVAAAVDKLRREAATAMVRLKLDADSGANDGTKPEESSAASDPRGRRREVAATHSSALPSYNPSAPWEWLAQGAGTASVEDYALGDSPADRAAAFAALLNDKHGGIGNVLASGDFENSVDEGDFESPEHANAFPGAYIPGVKGMPGMSFDEDEDEDDEELRETKRKMKNKLKELAARRAEVVGDGTPKTAKVTVAKFTNELKAFTQLRDDLSDWSDNFLARNGRRPTVKDAERTGIDFLIKSFKEYVELRDRLMSQTPYLRGQMEDVAKETLPTPRVTRDGARRGRAAGVRDGIEKASGVLGGATARPKPTMIFSSPPQGGGILGASGYGNGRTLPPATPPERRNRSHQPRNK</sequence>
<protein>
    <submittedName>
        <fullName evidence="2">Uncharacterized protein</fullName>
    </submittedName>
</protein>
<feature type="region of interest" description="Disordered" evidence="1">
    <location>
        <begin position="467"/>
        <end position="486"/>
    </location>
</feature>
<gene>
    <name evidence="2" type="ORF">MICPUN_61210</name>
</gene>
<feature type="region of interest" description="Disordered" evidence="1">
    <location>
        <begin position="624"/>
        <end position="677"/>
    </location>
</feature>
<dbReference type="GeneID" id="8246095"/>
<accession>C1EBW5</accession>
<proteinExistence type="predicted"/>
<feature type="region of interest" description="Disordered" evidence="1">
    <location>
        <begin position="155"/>
        <end position="187"/>
    </location>
</feature>
<feature type="compositionally biased region" description="Acidic residues" evidence="1">
    <location>
        <begin position="473"/>
        <end position="484"/>
    </location>
</feature>
<reference evidence="2 3" key="1">
    <citation type="journal article" date="2009" name="Science">
        <title>Green evolution and dynamic adaptations revealed by genomes of the marine picoeukaryotes Micromonas.</title>
        <authorList>
            <person name="Worden A.Z."/>
            <person name="Lee J.H."/>
            <person name="Mock T."/>
            <person name="Rouze P."/>
            <person name="Simmons M.P."/>
            <person name="Aerts A.L."/>
            <person name="Allen A.E."/>
            <person name="Cuvelier M.L."/>
            <person name="Derelle E."/>
            <person name="Everett M.V."/>
            <person name="Foulon E."/>
            <person name="Grimwood J."/>
            <person name="Gundlach H."/>
            <person name="Henrissat B."/>
            <person name="Napoli C."/>
            <person name="McDonald S.M."/>
            <person name="Parker M.S."/>
            <person name="Rombauts S."/>
            <person name="Salamov A."/>
            <person name="Von Dassow P."/>
            <person name="Badger J.H."/>
            <person name="Coutinho P.M."/>
            <person name="Demir E."/>
            <person name="Dubchak I."/>
            <person name="Gentemann C."/>
            <person name="Eikrem W."/>
            <person name="Gready J.E."/>
            <person name="John U."/>
            <person name="Lanier W."/>
            <person name="Lindquist E.A."/>
            <person name="Lucas S."/>
            <person name="Mayer K.F."/>
            <person name="Moreau H."/>
            <person name="Not F."/>
            <person name="Otillar R."/>
            <person name="Panaud O."/>
            <person name="Pangilinan J."/>
            <person name="Paulsen I."/>
            <person name="Piegu B."/>
            <person name="Poliakov A."/>
            <person name="Robbens S."/>
            <person name="Schmutz J."/>
            <person name="Toulza E."/>
            <person name="Wyss T."/>
            <person name="Zelensky A."/>
            <person name="Zhou K."/>
            <person name="Armbrust E.V."/>
            <person name="Bhattacharya D."/>
            <person name="Goodenough U.W."/>
            <person name="Van de Peer Y."/>
            <person name="Grigoriev I.V."/>
        </authorList>
    </citation>
    <scope>NUCLEOTIDE SEQUENCE [LARGE SCALE GENOMIC DNA]</scope>
    <source>
        <strain evidence="3">RCC299 / NOUM17</strain>
    </source>
</reference>
<organism evidence="2 3">
    <name type="scientific">Micromonas commoda (strain RCC299 / NOUM17 / CCMP2709)</name>
    <name type="common">Picoplanktonic green alga</name>
    <dbReference type="NCBI Taxonomy" id="296587"/>
    <lineage>
        <taxon>Eukaryota</taxon>
        <taxon>Viridiplantae</taxon>
        <taxon>Chlorophyta</taxon>
        <taxon>Mamiellophyceae</taxon>
        <taxon>Mamiellales</taxon>
        <taxon>Mamiellaceae</taxon>
        <taxon>Micromonas</taxon>
    </lineage>
</organism>
<dbReference type="Gene3D" id="1.10.10.1460">
    <property type="match status" value="1"/>
</dbReference>
<feature type="compositionally biased region" description="Gly residues" evidence="1">
    <location>
        <begin position="643"/>
        <end position="655"/>
    </location>
</feature>
<dbReference type="InParanoid" id="C1EBW5"/>
<feature type="region of interest" description="Disordered" evidence="1">
    <location>
        <begin position="219"/>
        <end position="304"/>
    </location>
</feature>
<evidence type="ECO:0000256" key="1">
    <source>
        <dbReference type="SAM" id="MobiDB-lite"/>
    </source>
</evidence>
<dbReference type="AlphaFoldDB" id="C1EBW5"/>
<dbReference type="EMBL" id="CP001329">
    <property type="protein sequence ID" value="ACO65790.1"/>
    <property type="molecule type" value="Genomic_DNA"/>
</dbReference>
<feature type="region of interest" description="Disordered" evidence="1">
    <location>
        <begin position="348"/>
        <end position="389"/>
    </location>
</feature>